<evidence type="ECO:0000256" key="6">
    <source>
        <dbReference type="PROSITE-ProRule" id="PRU00104"/>
    </source>
</evidence>
<feature type="region of interest" description="Disordered" evidence="7">
    <location>
        <begin position="1"/>
        <end position="241"/>
    </location>
</feature>
<evidence type="ECO:0000256" key="1">
    <source>
        <dbReference type="ARBA" id="ARBA00000885"/>
    </source>
</evidence>
<keyword evidence="10" id="KW-1185">Reference proteome</keyword>
<feature type="compositionally biased region" description="Pro residues" evidence="7">
    <location>
        <begin position="1120"/>
        <end position="1130"/>
    </location>
</feature>
<reference evidence="9 10" key="1">
    <citation type="submission" date="2022-09" db="EMBL/GenBank/DDBJ databases">
        <authorList>
            <person name="Palmer J.M."/>
        </authorList>
    </citation>
    <scope>NUCLEOTIDE SEQUENCE [LARGE SCALE GENOMIC DNA]</scope>
    <source>
        <strain evidence="9 10">DSM 7382</strain>
    </source>
</reference>
<feature type="compositionally biased region" description="Low complexity" evidence="7">
    <location>
        <begin position="1148"/>
        <end position="1157"/>
    </location>
</feature>
<dbReference type="GO" id="GO:0061630">
    <property type="term" value="F:ubiquitin protein ligase activity"/>
    <property type="evidence" value="ECO:0007669"/>
    <property type="project" value="UniProtKB-EC"/>
</dbReference>
<feature type="domain" description="HECT" evidence="8">
    <location>
        <begin position="1534"/>
        <end position="1875"/>
    </location>
</feature>
<feature type="compositionally biased region" description="Acidic residues" evidence="7">
    <location>
        <begin position="1193"/>
        <end position="1208"/>
    </location>
</feature>
<dbReference type="InterPro" id="IPR035983">
    <property type="entry name" value="Hect_E3_ubiquitin_ligase"/>
</dbReference>
<evidence type="ECO:0000259" key="8">
    <source>
        <dbReference type="PROSITE" id="PS50237"/>
    </source>
</evidence>
<dbReference type="Pfam" id="PF25579">
    <property type="entry name" value="TPR_TRIP12_N"/>
    <property type="match status" value="1"/>
</dbReference>
<organism evidence="9 10">
    <name type="scientific">Cerrena zonata</name>
    <dbReference type="NCBI Taxonomy" id="2478898"/>
    <lineage>
        <taxon>Eukaryota</taxon>
        <taxon>Fungi</taxon>
        <taxon>Dikarya</taxon>
        <taxon>Basidiomycota</taxon>
        <taxon>Agaricomycotina</taxon>
        <taxon>Agaricomycetes</taxon>
        <taxon>Polyporales</taxon>
        <taxon>Cerrenaceae</taxon>
        <taxon>Cerrena</taxon>
    </lineage>
</organism>
<feature type="compositionally biased region" description="Low complexity" evidence="7">
    <location>
        <begin position="673"/>
        <end position="690"/>
    </location>
</feature>
<evidence type="ECO:0000256" key="4">
    <source>
        <dbReference type="ARBA" id="ARBA00022679"/>
    </source>
</evidence>
<dbReference type="Gene3D" id="1.25.10.10">
    <property type="entry name" value="Leucine-rich Repeat Variant"/>
    <property type="match status" value="1"/>
</dbReference>
<evidence type="ECO:0000313" key="9">
    <source>
        <dbReference type="EMBL" id="KAK7685718.1"/>
    </source>
</evidence>
<dbReference type="InterPro" id="IPR011989">
    <property type="entry name" value="ARM-like"/>
</dbReference>
<dbReference type="SUPFAM" id="SSF56204">
    <property type="entry name" value="Hect, E3 ligase catalytic domain"/>
    <property type="match status" value="1"/>
</dbReference>
<dbReference type="GO" id="GO:0016607">
    <property type="term" value="C:nuclear speck"/>
    <property type="evidence" value="ECO:0007669"/>
    <property type="project" value="TreeGrafter"/>
</dbReference>
<feature type="compositionally biased region" description="Basic and acidic residues" evidence="7">
    <location>
        <begin position="841"/>
        <end position="852"/>
    </location>
</feature>
<proteinExistence type="inferred from homology"/>
<feature type="compositionally biased region" description="Low complexity" evidence="7">
    <location>
        <begin position="45"/>
        <end position="55"/>
    </location>
</feature>
<evidence type="ECO:0000256" key="5">
    <source>
        <dbReference type="ARBA" id="ARBA00022786"/>
    </source>
</evidence>
<feature type="region of interest" description="Disordered" evidence="7">
    <location>
        <begin position="667"/>
        <end position="722"/>
    </location>
</feature>
<dbReference type="Pfam" id="PF00632">
    <property type="entry name" value="HECT"/>
    <property type="match status" value="1"/>
</dbReference>
<dbReference type="InterPro" id="IPR016024">
    <property type="entry name" value="ARM-type_fold"/>
</dbReference>
<dbReference type="GO" id="GO:0000209">
    <property type="term" value="P:protein polyubiquitination"/>
    <property type="evidence" value="ECO:0007669"/>
    <property type="project" value="TreeGrafter"/>
</dbReference>
<dbReference type="SUPFAM" id="SSF48371">
    <property type="entry name" value="ARM repeat"/>
    <property type="match status" value="1"/>
</dbReference>
<dbReference type="Gene3D" id="3.30.2410.10">
    <property type="entry name" value="Hect, E3 ligase catalytic domain"/>
    <property type="match status" value="1"/>
</dbReference>
<feature type="region of interest" description="Disordered" evidence="7">
    <location>
        <begin position="1112"/>
        <end position="1208"/>
    </location>
</feature>
<feature type="active site" description="Glycyl thioester intermediate" evidence="6">
    <location>
        <position position="1842"/>
    </location>
</feature>
<dbReference type="EMBL" id="JASBNA010000019">
    <property type="protein sequence ID" value="KAK7685718.1"/>
    <property type="molecule type" value="Genomic_DNA"/>
</dbReference>
<dbReference type="GO" id="GO:0043161">
    <property type="term" value="P:proteasome-mediated ubiquitin-dependent protein catabolic process"/>
    <property type="evidence" value="ECO:0007669"/>
    <property type="project" value="TreeGrafter"/>
</dbReference>
<comment type="catalytic activity">
    <reaction evidence="1">
        <text>S-ubiquitinyl-[E2 ubiquitin-conjugating enzyme]-L-cysteine + [acceptor protein]-L-lysine = [E2 ubiquitin-conjugating enzyme]-L-cysteine + N(6)-ubiquitinyl-[acceptor protein]-L-lysine.</text>
        <dbReference type="EC" id="2.3.2.26"/>
    </reaction>
</comment>
<feature type="compositionally biased region" description="Low complexity" evidence="7">
    <location>
        <begin position="156"/>
        <end position="167"/>
    </location>
</feature>
<dbReference type="SMART" id="SM00119">
    <property type="entry name" value="HECTc"/>
    <property type="match status" value="1"/>
</dbReference>
<comment type="caution">
    <text evidence="9">The sequence shown here is derived from an EMBL/GenBank/DDBJ whole genome shotgun (WGS) entry which is preliminary data.</text>
</comment>
<feature type="compositionally biased region" description="Basic and acidic residues" evidence="7">
    <location>
        <begin position="65"/>
        <end position="74"/>
    </location>
</feature>
<evidence type="ECO:0000256" key="7">
    <source>
        <dbReference type="SAM" id="MobiDB-lite"/>
    </source>
</evidence>
<gene>
    <name evidence="9" type="ORF">QCA50_011062</name>
</gene>
<keyword evidence="4" id="KW-0808">Transferase</keyword>
<keyword evidence="5 6" id="KW-0833">Ubl conjugation pathway</keyword>
<feature type="compositionally biased region" description="Polar residues" evidence="7">
    <location>
        <begin position="1"/>
        <end position="31"/>
    </location>
</feature>
<feature type="region of interest" description="Disordered" evidence="7">
    <location>
        <begin position="840"/>
        <end position="864"/>
    </location>
</feature>
<dbReference type="PANTHER" id="PTHR45670">
    <property type="entry name" value="E3 UBIQUITIN-PROTEIN LIGASE TRIP12"/>
    <property type="match status" value="1"/>
</dbReference>
<dbReference type="PANTHER" id="PTHR45670:SF1">
    <property type="entry name" value="E3 UBIQUITIN-PROTEIN LIGASE HECTD1"/>
    <property type="match status" value="1"/>
</dbReference>
<protein>
    <recommendedName>
        <fullName evidence="3">HECT-type E3 ubiquitin transferase</fullName>
        <ecNumber evidence="3">2.3.2.26</ecNumber>
    </recommendedName>
</protein>
<dbReference type="EC" id="2.3.2.26" evidence="3"/>
<dbReference type="InterPro" id="IPR045322">
    <property type="entry name" value="HECTD1/TRIP12-like"/>
</dbReference>
<dbReference type="InterPro" id="IPR057948">
    <property type="entry name" value="TPR_TRIP12_N"/>
</dbReference>
<feature type="compositionally biased region" description="Basic and acidic residues" evidence="7">
    <location>
        <begin position="222"/>
        <end position="231"/>
    </location>
</feature>
<dbReference type="PROSITE" id="PS50237">
    <property type="entry name" value="HECT"/>
    <property type="match status" value="1"/>
</dbReference>
<dbReference type="Proteomes" id="UP001385951">
    <property type="component" value="Unassembled WGS sequence"/>
</dbReference>
<evidence type="ECO:0000313" key="10">
    <source>
        <dbReference type="Proteomes" id="UP001385951"/>
    </source>
</evidence>
<sequence>MDITQQSEATSSNPSTSHPAVNTAESKTLRSSARVKAKQKDKESPSQPSSSTSTPKRPRTNSKGKGKEAEESGRATKRARRATYPTSTPLTIQEPIKDVKGKKRAAPEGNSDEDTTTASSSTKHTRTYSLRSHIEPQADMPKKLKATSGKGKATVAKSKAMSLAASSSRHEDNDVEMLDAECAPEPMEADEKHDQGEGIEDDGEEGPGHDEDEEHDDDDDGGDRAEQDHGGTHPADSIPMGIFGDFRQLGSYMMGLSGRLKTMLNNIKRTADPTTRLLTLQELSELLSISTEDTLAGSFQVESFVRELVRILGGSGNDSDENDDDDEDHDRDEDAELAAALALSSGGGAYVGDENLEAQVLACRCLANLMEALPGVAHTVVYHGAIPVLCSKLIEISYIDLAEQTLSTLEKISEEFPSAIVREGGLAALLNYLDFFSIAVQRTALQAASNCCRNVSVEHFSMIRGVWPIIRNCLGYADQRLVEYACLCVIRVIDAYHRASPENLEKLVDADLIRAVNLLLLPAGGSPLIAASTFTLLLRALATAARASPKITLVLLEAGIVDTLYQILTGVLPPSTSGTEEQGDGGNGQGLGGGLADMTVMENLAHRPKDQVEEALSLISELMPPIPKDGTFDHKAYTEKAFARLLKAKAKAERAAARQANLGVPALLPANVSTPPTTSASGSRAASPAPETEGEVQQLAEGEDASASAQAKESPPDRTELLRSKPEVVDRFMQLMVPILVDVYAASVSTPVRIKTLTGLLKAISFLGADELKRVFTFVPVASFASSIISSKDHPTLVIGALQLVEMLLDKVPVEYKPAFRREGVFHEIETLAARPLVASKAKDGDKEKDPNAPETPAESATPTYMPISSALAATMPGYRKLTSLSIDPEDAITMRSRVIKFKYLSSDDSGSSDDVFATLSRLVARISSQETSEQDVLPALAELAGLFASSDTSVSSFELLQSGVVDGLLQFLTDEERNTPITRRQELFFEAFNARRIMTAQGGQSPFGVFVKKLQESLTRMESLDVVTVSQSSDDSKRSSPSLLARQLRLRLVAAEDSDIPRNLSNIIVSIHAIATFQALHDYLRPRVAGIMSGASRLSSMLAAFQSLSRNAASSSSTEPPPPPKPADPPTQAGSSKTELGRRRSLRLSAKASNSNDADDTTADAGLGTDVPAPENVEVSGSAEPTPSETVVNDEDPEYEADFTDEEVDVDAEVIDDDGDENQNNDKTVTVSIGEDGSKVVAQTPEGTRVATPNPAKGSPSAAAARLVQKSSYAAALKTKPNDWHLEFYVDDQKLPLELTIYGAIHQHEARKKKAGNVTPPSMIWQNVYTVKFKKVLGPAKSPEPRSDDLTVRSRSPQPTISLLADDAPTSKILRLLRVLHKLNATENERPVAPSSKRALAESAFVNNKLTAKLTRQLEEPMIVASSCLPDWALDLPQHFAFLFPFATRYNFLQSTSFGYARLILKWQSQQTRGQDSSRRDDGVGFLGRLQRQKVRISREHILESAVKVFELYGSSSSILEVEYFEEVGTGLGPTLEFYSLVSREFARRDLKIWRDSDPSLTGQYVHHPHGLFPAPISPTDIANDNGQKRTHVFRIIGQFVAKAMLDSRIIDLSFNKVFVKLALGEDVALTLDNLKRVDPDLAASLLKLRNIASTKGSNDKIRRKLGMMDIEDLALDFTIPGYDIELKPGGRDISVTTENVEEYIEEIIDAIIGRGAKLQAKAFSEGFSKVFPIADLRAFTPDELVMLFGNAEEDWSLETLSEALKADHGFNVESRAIRDLLEVMSEYDPTTRRSYLQFITGSPKLPIGGFRGLNPPLTVVRKPHEAPLTADDYLPSVMTCVNYLKLPEYSSKAVMREKLRIAMNEGVGSFHLS</sequence>
<comment type="similarity">
    <text evidence="2">Belongs to the UPL family. K-HECT subfamily.</text>
</comment>
<feature type="compositionally biased region" description="Basic and acidic residues" evidence="7">
    <location>
        <begin position="132"/>
        <end position="142"/>
    </location>
</feature>
<dbReference type="InterPro" id="IPR000569">
    <property type="entry name" value="HECT_dom"/>
</dbReference>
<evidence type="ECO:0000256" key="2">
    <source>
        <dbReference type="ARBA" id="ARBA00006331"/>
    </source>
</evidence>
<feature type="compositionally biased region" description="Acidic residues" evidence="7">
    <location>
        <begin position="197"/>
        <end position="221"/>
    </location>
</feature>
<dbReference type="CDD" id="cd00078">
    <property type="entry name" value="HECTc"/>
    <property type="match status" value="1"/>
</dbReference>
<accession>A0AAW0FW32</accession>
<evidence type="ECO:0000256" key="3">
    <source>
        <dbReference type="ARBA" id="ARBA00012485"/>
    </source>
</evidence>
<name>A0AAW0FW32_9APHY</name>
<dbReference type="Gene3D" id="3.90.1750.10">
    <property type="entry name" value="Hect, E3 ligase catalytic domains"/>
    <property type="match status" value="1"/>
</dbReference>